<evidence type="ECO:0000259" key="4">
    <source>
        <dbReference type="PROSITE" id="PS01124"/>
    </source>
</evidence>
<sequence>MGTDEYFNGNAGLAAQFGCTASSWGKGIRYGLPPENGNSWLVDIKPVPGLVLTNAYFTLHQPVARVYEIEQPGLWLCSLAYGDITLGERGKKARRLERGIHLLVNQGQPFKMIYGCEEDHRYTCAWVFADFLAGYLQDRRWTEPLTITDALTWPSHYYNRPEITLAFEQLKLTIRGGMAPWIYLESKVIEILALILHSVELKGYSDRYQKTRRVNYITYQNKKFLWQVKAELDKDILNPPTVPQLAMLAGMGTTRLRQLFKSYYRMTISEYVRRGKMDYALRLLSHDEMSIQNIGTLLGYESHSKFTDAFKKIHGFTPRHFRKALYL</sequence>
<evidence type="ECO:0000313" key="5">
    <source>
        <dbReference type="EMBL" id="QDR79515.1"/>
    </source>
</evidence>
<keyword evidence="1" id="KW-0805">Transcription regulation</keyword>
<dbReference type="GO" id="GO:0003700">
    <property type="term" value="F:DNA-binding transcription factor activity"/>
    <property type="evidence" value="ECO:0007669"/>
    <property type="project" value="InterPro"/>
</dbReference>
<gene>
    <name evidence="5" type="primary">rhaR_7</name>
    <name evidence="5" type="ORF">SPTER_07900</name>
</gene>
<reference evidence="5 6" key="1">
    <citation type="submission" date="2019-02" db="EMBL/GenBank/DDBJ databases">
        <title>Closed genome of Sporomusa termitida DSM 4440.</title>
        <authorList>
            <person name="Poehlein A."/>
            <person name="Daniel R."/>
        </authorList>
    </citation>
    <scope>NUCLEOTIDE SEQUENCE [LARGE SCALE GENOMIC DNA]</scope>
    <source>
        <strain evidence="5 6">DSM 4440</strain>
    </source>
</reference>
<dbReference type="PROSITE" id="PS00041">
    <property type="entry name" value="HTH_ARAC_FAMILY_1"/>
    <property type="match status" value="1"/>
</dbReference>
<keyword evidence="3" id="KW-0804">Transcription</keyword>
<keyword evidence="2" id="KW-0238">DNA-binding</keyword>
<dbReference type="SUPFAM" id="SSF46689">
    <property type="entry name" value="Homeodomain-like"/>
    <property type="match status" value="2"/>
</dbReference>
<protein>
    <submittedName>
        <fullName evidence="5">HTH-type transcriptional activator RhaR</fullName>
    </submittedName>
</protein>
<dbReference type="EMBL" id="CP036259">
    <property type="protein sequence ID" value="QDR79515.1"/>
    <property type="molecule type" value="Genomic_DNA"/>
</dbReference>
<keyword evidence="6" id="KW-1185">Reference proteome</keyword>
<feature type="domain" description="HTH araC/xylS-type" evidence="4">
    <location>
        <begin position="226"/>
        <end position="324"/>
    </location>
</feature>
<dbReference type="Proteomes" id="UP000320776">
    <property type="component" value="Chromosome"/>
</dbReference>
<dbReference type="SMART" id="SM00342">
    <property type="entry name" value="HTH_ARAC"/>
    <property type="match status" value="1"/>
</dbReference>
<dbReference type="PANTHER" id="PTHR47893">
    <property type="entry name" value="REGULATORY PROTEIN PCHR"/>
    <property type="match status" value="1"/>
</dbReference>
<dbReference type="AlphaFoldDB" id="A0A517DQ75"/>
<dbReference type="InterPro" id="IPR053142">
    <property type="entry name" value="PchR_regulatory_protein"/>
</dbReference>
<dbReference type="KEGG" id="sted:SPTER_07900"/>
<evidence type="ECO:0000256" key="2">
    <source>
        <dbReference type="ARBA" id="ARBA00023125"/>
    </source>
</evidence>
<evidence type="ECO:0000256" key="3">
    <source>
        <dbReference type="ARBA" id="ARBA00023163"/>
    </source>
</evidence>
<name>A0A517DQ75_9FIRM</name>
<evidence type="ECO:0000313" key="6">
    <source>
        <dbReference type="Proteomes" id="UP000320776"/>
    </source>
</evidence>
<proteinExistence type="predicted"/>
<dbReference type="Gene3D" id="1.10.10.60">
    <property type="entry name" value="Homeodomain-like"/>
    <property type="match status" value="2"/>
</dbReference>
<dbReference type="InterPro" id="IPR018060">
    <property type="entry name" value="HTH_AraC"/>
</dbReference>
<dbReference type="Pfam" id="PF12833">
    <property type="entry name" value="HTH_18"/>
    <property type="match status" value="1"/>
</dbReference>
<accession>A0A517DQ75</accession>
<dbReference type="InterPro" id="IPR018062">
    <property type="entry name" value="HTH_AraC-typ_CS"/>
</dbReference>
<dbReference type="RefSeq" id="WP_144349154.1">
    <property type="nucleotide sequence ID" value="NZ_CP036259.1"/>
</dbReference>
<dbReference type="GO" id="GO:0043565">
    <property type="term" value="F:sequence-specific DNA binding"/>
    <property type="evidence" value="ECO:0007669"/>
    <property type="project" value="InterPro"/>
</dbReference>
<dbReference type="PROSITE" id="PS01124">
    <property type="entry name" value="HTH_ARAC_FAMILY_2"/>
    <property type="match status" value="1"/>
</dbReference>
<organism evidence="5 6">
    <name type="scientific">Sporomusa termitida</name>
    <dbReference type="NCBI Taxonomy" id="2377"/>
    <lineage>
        <taxon>Bacteria</taxon>
        <taxon>Bacillati</taxon>
        <taxon>Bacillota</taxon>
        <taxon>Negativicutes</taxon>
        <taxon>Selenomonadales</taxon>
        <taxon>Sporomusaceae</taxon>
        <taxon>Sporomusa</taxon>
    </lineage>
</organism>
<dbReference type="PANTHER" id="PTHR47893:SF1">
    <property type="entry name" value="REGULATORY PROTEIN PCHR"/>
    <property type="match status" value="1"/>
</dbReference>
<evidence type="ECO:0000256" key="1">
    <source>
        <dbReference type="ARBA" id="ARBA00023015"/>
    </source>
</evidence>
<dbReference type="InterPro" id="IPR009057">
    <property type="entry name" value="Homeodomain-like_sf"/>
</dbReference>
<dbReference type="OrthoDB" id="241790at2"/>